<keyword evidence="4 6" id="KW-0479">Metal-binding</keyword>
<feature type="binding site" evidence="6 7">
    <location>
        <position position="290"/>
    </location>
    <ligand>
        <name>Zn(2+)</name>
        <dbReference type="ChEBI" id="CHEBI:29105"/>
    </ligand>
</feature>
<feature type="binding site" evidence="6 7">
    <location>
        <position position="207"/>
    </location>
    <ligand>
        <name>Zn(2+)</name>
        <dbReference type="ChEBI" id="CHEBI:29105"/>
    </ligand>
</feature>
<evidence type="ECO:0000256" key="5">
    <source>
        <dbReference type="ARBA" id="ARBA00022833"/>
    </source>
</evidence>
<dbReference type="GO" id="GO:0032259">
    <property type="term" value="P:methylation"/>
    <property type="evidence" value="ECO:0007669"/>
    <property type="project" value="UniProtKB-KW"/>
</dbReference>
<evidence type="ECO:0000256" key="7">
    <source>
        <dbReference type="PROSITE-ProRule" id="PRU00333"/>
    </source>
</evidence>
<dbReference type="EMBL" id="JARAKH010000010">
    <property type="protein sequence ID" value="KAK8400276.1"/>
    <property type="molecule type" value="Genomic_DNA"/>
</dbReference>
<accession>A0AAW0UK91</accession>
<evidence type="ECO:0000256" key="3">
    <source>
        <dbReference type="ARBA" id="ARBA00022679"/>
    </source>
</evidence>
<dbReference type="SUPFAM" id="SSF82282">
    <property type="entry name" value="Homocysteine S-methyltransferase"/>
    <property type="match status" value="1"/>
</dbReference>
<keyword evidence="10" id="KW-1185">Reference proteome</keyword>
<dbReference type="PIRSF" id="PIRSF037505">
    <property type="entry name" value="Betaine_HMT"/>
    <property type="match status" value="1"/>
</dbReference>
<dbReference type="GO" id="GO:0009086">
    <property type="term" value="P:methionine biosynthetic process"/>
    <property type="evidence" value="ECO:0007669"/>
    <property type="project" value="InterPro"/>
</dbReference>
<gene>
    <name evidence="9" type="ORF">O3P69_003170</name>
</gene>
<comment type="pathway">
    <text evidence="1">Amino-acid biosynthesis; L-methionine biosynthesis via de novo pathway; L-methionine from L-homocysteine (BhmT route): step 1/1.</text>
</comment>
<comment type="caution">
    <text evidence="9">The sequence shown here is derived from an EMBL/GenBank/DDBJ whole genome shotgun (WGS) entry which is preliminary data.</text>
</comment>
<dbReference type="GO" id="GO:0008270">
    <property type="term" value="F:zinc ion binding"/>
    <property type="evidence" value="ECO:0007669"/>
    <property type="project" value="InterPro"/>
</dbReference>
<keyword evidence="5 6" id="KW-0862">Zinc</keyword>
<dbReference type="Proteomes" id="UP001487740">
    <property type="component" value="Unassembled WGS sequence"/>
</dbReference>
<reference evidence="9 10" key="1">
    <citation type="submission" date="2023-03" db="EMBL/GenBank/DDBJ databases">
        <title>High-quality genome of Scylla paramamosain provides insights in environmental adaptation.</title>
        <authorList>
            <person name="Zhang L."/>
        </authorList>
    </citation>
    <scope>NUCLEOTIDE SEQUENCE [LARGE SCALE GENOMIC DNA]</scope>
    <source>
        <strain evidence="9">LZ_2023a</strain>
        <tissue evidence="9">Muscle</tissue>
    </source>
</reference>
<dbReference type="InterPro" id="IPR017226">
    <property type="entry name" value="BHMT-like"/>
</dbReference>
<dbReference type="FunFam" id="3.20.20.330:FF:000003">
    <property type="entry name" value="Betaine--homocysteine S-methyltransferase 1"/>
    <property type="match status" value="1"/>
</dbReference>
<evidence type="ECO:0000256" key="4">
    <source>
        <dbReference type="ARBA" id="ARBA00022723"/>
    </source>
</evidence>
<sequence>MLCEGLLERLREGVVVGDGGVIFALERRGYVDAGKWTPEVVVEHPEAVKQLQREFLRAGSDVIQTFTYNGTQDKLTRALGKNAISCQQIADAACRIAEEVAKEGDALIAGSITKCASYKDGKGKAAVQAQIRSQLELFIKNKVDFLIAELFFHVEEMEWAIEEALKTGLEVAATMGIGEKGDLNGVSAGECAVRMAKAGAKVVGVNCMFDPDETVKTIKAMKTALDDAGLSPFLMTQPNGFFCPGAGKYGYLSCPEFPYAMEPRLVTRFDVHRYARAVYDLGVRYIGGCCGFEPYHIRAIAEEMAEERGKMPPASDKHKPWGKCLETSYNEFLRKRVGRDYWEGLIPSSGRLQPPSHVYDLSPENDL</sequence>
<feature type="binding site" evidence="6 7">
    <location>
        <position position="289"/>
    </location>
    <ligand>
        <name>Zn(2+)</name>
        <dbReference type="ChEBI" id="CHEBI:29105"/>
    </ligand>
</feature>
<dbReference type="PANTHER" id="PTHR46120:SF4">
    <property type="entry name" value="HCY-BINDING DOMAIN-CONTAINING PROTEIN"/>
    <property type="match status" value="1"/>
</dbReference>
<keyword evidence="3 7" id="KW-0808">Transferase</keyword>
<dbReference type="InterPro" id="IPR051524">
    <property type="entry name" value="BHMT"/>
</dbReference>
<protein>
    <recommendedName>
        <fullName evidence="8">Hcy-binding domain-containing protein</fullName>
    </recommendedName>
</protein>
<evidence type="ECO:0000313" key="10">
    <source>
        <dbReference type="Proteomes" id="UP001487740"/>
    </source>
</evidence>
<dbReference type="PROSITE" id="PS50970">
    <property type="entry name" value="HCY"/>
    <property type="match status" value="1"/>
</dbReference>
<evidence type="ECO:0000256" key="1">
    <source>
        <dbReference type="ARBA" id="ARBA00005137"/>
    </source>
</evidence>
<proteinExistence type="predicted"/>
<evidence type="ECO:0000313" key="9">
    <source>
        <dbReference type="EMBL" id="KAK8400276.1"/>
    </source>
</evidence>
<organism evidence="9 10">
    <name type="scientific">Scylla paramamosain</name>
    <name type="common">Mud crab</name>
    <dbReference type="NCBI Taxonomy" id="85552"/>
    <lineage>
        <taxon>Eukaryota</taxon>
        <taxon>Metazoa</taxon>
        <taxon>Ecdysozoa</taxon>
        <taxon>Arthropoda</taxon>
        <taxon>Crustacea</taxon>
        <taxon>Multicrustacea</taxon>
        <taxon>Malacostraca</taxon>
        <taxon>Eumalacostraca</taxon>
        <taxon>Eucarida</taxon>
        <taxon>Decapoda</taxon>
        <taxon>Pleocyemata</taxon>
        <taxon>Brachyura</taxon>
        <taxon>Eubrachyura</taxon>
        <taxon>Portunoidea</taxon>
        <taxon>Portunidae</taxon>
        <taxon>Portuninae</taxon>
        <taxon>Scylla</taxon>
    </lineage>
</organism>
<comment type="cofactor">
    <cofactor evidence="6">
        <name>Zn(2+)</name>
        <dbReference type="ChEBI" id="CHEBI:29105"/>
    </cofactor>
    <text evidence="6">Binds 1 zinc ion per subunit.</text>
</comment>
<name>A0AAW0UK91_SCYPA</name>
<dbReference type="Gene3D" id="3.20.20.330">
    <property type="entry name" value="Homocysteine-binding-like domain"/>
    <property type="match status" value="1"/>
</dbReference>
<dbReference type="InterPro" id="IPR036589">
    <property type="entry name" value="HCY_dom_sf"/>
</dbReference>
<evidence type="ECO:0000256" key="2">
    <source>
        <dbReference type="ARBA" id="ARBA00022603"/>
    </source>
</evidence>
<feature type="domain" description="Hcy-binding" evidence="8">
    <location>
        <begin position="3"/>
        <end position="304"/>
    </location>
</feature>
<dbReference type="InterPro" id="IPR003726">
    <property type="entry name" value="HCY_dom"/>
</dbReference>
<dbReference type="Pfam" id="PF02574">
    <property type="entry name" value="S-methyl_trans"/>
    <property type="match status" value="1"/>
</dbReference>
<dbReference type="PANTHER" id="PTHR46120">
    <property type="entry name" value="BETAINE--HOMOCYSTEINE S-METHYLTRANSFERASE 1"/>
    <property type="match status" value="1"/>
</dbReference>
<keyword evidence="2 7" id="KW-0489">Methyltransferase</keyword>
<evidence type="ECO:0000256" key="6">
    <source>
        <dbReference type="PIRSR" id="PIRSR037505-2"/>
    </source>
</evidence>
<dbReference type="AlphaFoldDB" id="A0AAW0UK91"/>
<evidence type="ECO:0000259" key="8">
    <source>
        <dbReference type="PROSITE" id="PS50970"/>
    </source>
</evidence>
<dbReference type="GO" id="GO:0047150">
    <property type="term" value="F:betaine-homocysteine S-methyltransferase activity"/>
    <property type="evidence" value="ECO:0007669"/>
    <property type="project" value="TreeGrafter"/>
</dbReference>